<dbReference type="KEGG" id="lxl:KDY119_00763"/>
<dbReference type="AlphaFoldDB" id="A0A5P9Q7C3"/>
<dbReference type="RefSeq" id="WP_036953371.1">
    <property type="nucleotide sequence ID" value="NZ_BAABIH010000001.1"/>
</dbReference>
<gene>
    <name evidence="1" type="ORF">KDY119_00763</name>
</gene>
<keyword evidence="2" id="KW-1185">Reference proteome</keyword>
<proteinExistence type="predicted"/>
<dbReference type="Proteomes" id="UP000326702">
    <property type="component" value="Chromosome"/>
</dbReference>
<reference evidence="1 2" key="1">
    <citation type="submission" date="2019-10" db="EMBL/GenBank/DDBJ databases">
        <title>Genome sequence of Luteimicrobium xylanilyticum HY-24.</title>
        <authorList>
            <person name="Kim D.Y."/>
            <person name="Park H.-Y."/>
        </authorList>
    </citation>
    <scope>NUCLEOTIDE SEQUENCE [LARGE SCALE GENOMIC DNA]</scope>
    <source>
        <strain evidence="1 2">HY-24</strain>
    </source>
</reference>
<accession>A0A5P9Q7C3</accession>
<evidence type="ECO:0000313" key="1">
    <source>
        <dbReference type="EMBL" id="QFU97269.1"/>
    </source>
</evidence>
<organism evidence="1 2">
    <name type="scientific">Luteimicrobium xylanilyticum</name>
    <dbReference type="NCBI Taxonomy" id="1133546"/>
    <lineage>
        <taxon>Bacteria</taxon>
        <taxon>Bacillati</taxon>
        <taxon>Actinomycetota</taxon>
        <taxon>Actinomycetes</taxon>
        <taxon>Micrococcales</taxon>
        <taxon>Luteimicrobium</taxon>
    </lineage>
</organism>
<dbReference type="EMBL" id="CP045529">
    <property type="protein sequence ID" value="QFU97269.1"/>
    <property type="molecule type" value="Genomic_DNA"/>
</dbReference>
<protein>
    <submittedName>
        <fullName evidence="1">Uncharacterized protein</fullName>
    </submittedName>
</protein>
<name>A0A5P9Q7C3_9MICO</name>
<sequence length="71" mass="7858">MRRPGHLLPFGQPVGTQLWSAKHPSRKMHAVGCAIDGGPGTHGLRGFRCHRCSEQVEDRIEAMLGRLDKRG</sequence>
<evidence type="ECO:0000313" key="2">
    <source>
        <dbReference type="Proteomes" id="UP000326702"/>
    </source>
</evidence>